<accession>A0A9W8RV45</accession>
<dbReference type="OrthoDB" id="5275938at2759"/>
<dbReference type="InterPro" id="IPR000210">
    <property type="entry name" value="BTB/POZ_dom"/>
</dbReference>
<feature type="domain" description="BTB" evidence="1">
    <location>
        <begin position="25"/>
        <end position="129"/>
    </location>
</feature>
<name>A0A9W8RV45_9HYPO</name>
<evidence type="ECO:0000313" key="2">
    <source>
        <dbReference type="EMBL" id="KAJ4257345.1"/>
    </source>
</evidence>
<protein>
    <recommendedName>
        <fullName evidence="1">BTB domain-containing protein</fullName>
    </recommendedName>
</protein>
<dbReference type="Proteomes" id="UP001152049">
    <property type="component" value="Unassembled WGS sequence"/>
</dbReference>
<organism evidence="2 3">
    <name type="scientific">Fusarium torreyae</name>
    <dbReference type="NCBI Taxonomy" id="1237075"/>
    <lineage>
        <taxon>Eukaryota</taxon>
        <taxon>Fungi</taxon>
        <taxon>Dikarya</taxon>
        <taxon>Ascomycota</taxon>
        <taxon>Pezizomycotina</taxon>
        <taxon>Sordariomycetes</taxon>
        <taxon>Hypocreomycetidae</taxon>
        <taxon>Hypocreales</taxon>
        <taxon>Nectriaceae</taxon>
        <taxon>Fusarium</taxon>
    </lineage>
</organism>
<dbReference type="Gene3D" id="3.30.710.10">
    <property type="entry name" value="Potassium Channel Kv1.1, Chain A"/>
    <property type="match status" value="1"/>
</dbReference>
<sequence>MSANGDENPSSGSDIEGPVDIIPDGNVILVVGLEKLRIRISSHLLCTASPVFDAMLNSSFDEGTRLRESQGEPVDIKLPADSGRAMLHALKTLYGADPEMLRLSPRNIQELAFLADKYDMAPRFALAGAAWMSVGRTGAEQYWQMMTAAYWLRLHDGFHRMSWLLAAQMNFDEIFRYAIETPDATLGLQLGMAILLFYRAESEQTPRPVGGLCLHCISKATDSTDNPLDMVPNCPFLKNHYIR</sequence>
<dbReference type="InterPro" id="IPR011333">
    <property type="entry name" value="SKP1/BTB/POZ_sf"/>
</dbReference>
<dbReference type="CDD" id="cd18186">
    <property type="entry name" value="BTB_POZ_ZBTB_KLHL-like"/>
    <property type="match status" value="1"/>
</dbReference>
<dbReference type="EMBL" id="JAOQAZ010000017">
    <property type="protein sequence ID" value="KAJ4257345.1"/>
    <property type="molecule type" value="Genomic_DNA"/>
</dbReference>
<keyword evidence="3" id="KW-1185">Reference proteome</keyword>
<gene>
    <name evidence="2" type="ORF">NW762_008463</name>
</gene>
<evidence type="ECO:0000313" key="3">
    <source>
        <dbReference type="Proteomes" id="UP001152049"/>
    </source>
</evidence>
<reference evidence="2" key="1">
    <citation type="submission" date="2022-09" db="EMBL/GenBank/DDBJ databases">
        <title>Fusarium specimens isolated from Avocado Roots.</title>
        <authorList>
            <person name="Stajich J."/>
            <person name="Roper C."/>
            <person name="Heimlech-Rivalta G."/>
        </authorList>
    </citation>
    <scope>NUCLEOTIDE SEQUENCE</scope>
    <source>
        <strain evidence="2">CF00136</strain>
    </source>
</reference>
<comment type="caution">
    <text evidence="2">The sequence shown here is derived from an EMBL/GenBank/DDBJ whole genome shotgun (WGS) entry which is preliminary data.</text>
</comment>
<evidence type="ECO:0000259" key="1">
    <source>
        <dbReference type="SMART" id="SM00225"/>
    </source>
</evidence>
<dbReference type="AlphaFoldDB" id="A0A9W8RV45"/>
<dbReference type="SMART" id="SM00225">
    <property type="entry name" value="BTB"/>
    <property type="match status" value="1"/>
</dbReference>
<dbReference type="SUPFAM" id="SSF54695">
    <property type="entry name" value="POZ domain"/>
    <property type="match status" value="1"/>
</dbReference>
<proteinExistence type="predicted"/>